<evidence type="ECO:0000259" key="1">
    <source>
        <dbReference type="PROSITE" id="PS50965"/>
    </source>
</evidence>
<dbReference type="Proteomes" id="UP000252585">
    <property type="component" value="Unassembled WGS sequence"/>
</dbReference>
<accession>A0A368YF29</accession>
<dbReference type="AlphaFoldDB" id="A0A368YF29"/>
<dbReference type="EMBL" id="QPJJ01000001">
    <property type="protein sequence ID" value="RCW77477.1"/>
    <property type="molecule type" value="Genomic_DNA"/>
</dbReference>
<evidence type="ECO:0000313" key="3">
    <source>
        <dbReference type="Proteomes" id="UP000252585"/>
    </source>
</evidence>
<evidence type="ECO:0000313" key="2">
    <source>
        <dbReference type="EMBL" id="RCW77477.1"/>
    </source>
</evidence>
<dbReference type="InterPro" id="IPR011528">
    <property type="entry name" value="NERD"/>
</dbReference>
<reference evidence="2 3" key="1">
    <citation type="submission" date="2018-07" db="EMBL/GenBank/DDBJ databases">
        <title>Genomic Encyclopedia of Type Strains, Phase IV (KMG-IV): sequencing the most valuable type-strain genomes for metagenomic binning, comparative biology and taxonomic classification.</title>
        <authorList>
            <person name="Goeker M."/>
        </authorList>
    </citation>
    <scope>NUCLEOTIDE SEQUENCE [LARGE SCALE GENOMIC DNA]</scope>
    <source>
        <strain evidence="2 3">DSM 27696</strain>
    </source>
</reference>
<sequence>MNNKFFQLAKRLHSSHPCFAEISDQARRTAAGDYGEQDLKYYLEMSGCRDYLHGIRIEAESVFQIDYLIMTRCYGLLIEVKNIAGEIYFDPHARQIFRKNKDEDDVFPDPILQVDLQKKQLQKFLQKHNYPNIPLYGVVVFTNRSGRLLLQHYPDRDRILTAQALPFFLERLEKKYRESHISNTDLAAMRDFLKSSHRPANPDLIARYNIKWGDIIKGVRCPECEAYRMKRVRLLWECGYCKHRSGVAHIIALEEMLTLFSGGLSNKQIQEVLSLHSADAVQKLMNRSKFTRIGKTKNSKYILKKDEWRN</sequence>
<organism evidence="2 3">
    <name type="scientific">Saliterribacillus persicus</name>
    <dbReference type="NCBI Taxonomy" id="930114"/>
    <lineage>
        <taxon>Bacteria</taxon>
        <taxon>Bacillati</taxon>
        <taxon>Bacillota</taxon>
        <taxon>Bacilli</taxon>
        <taxon>Bacillales</taxon>
        <taxon>Bacillaceae</taxon>
        <taxon>Saliterribacillus</taxon>
    </lineage>
</organism>
<comment type="caution">
    <text evidence="2">The sequence shown here is derived from an EMBL/GenBank/DDBJ whole genome shotgun (WGS) entry which is preliminary data.</text>
</comment>
<keyword evidence="3" id="KW-1185">Reference proteome</keyword>
<dbReference type="PROSITE" id="PS50965">
    <property type="entry name" value="NERD"/>
    <property type="match status" value="1"/>
</dbReference>
<protein>
    <submittedName>
        <fullName evidence="2">Nuclease-like protein</fullName>
    </submittedName>
</protein>
<dbReference type="Pfam" id="PF08378">
    <property type="entry name" value="NERD"/>
    <property type="match status" value="1"/>
</dbReference>
<gene>
    <name evidence="2" type="ORF">DFR57_101351</name>
</gene>
<name>A0A368YF29_9BACI</name>
<feature type="domain" description="NERD" evidence="1">
    <location>
        <begin position="31"/>
        <end position="144"/>
    </location>
</feature>
<proteinExistence type="predicted"/>